<evidence type="ECO:0000256" key="2">
    <source>
        <dbReference type="SAM" id="MobiDB-lite"/>
    </source>
</evidence>
<gene>
    <name evidence="3" type="ORF">GPM918_LOCUS33337</name>
    <name evidence="4" type="ORF">SRO942_LOCUS34021</name>
</gene>
<reference evidence="3" key="1">
    <citation type="submission" date="2021-02" db="EMBL/GenBank/DDBJ databases">
        <authorList>
            <person name="Nowell W R."/>
        </authorList>
    </citation>
    <scope>NUCLEOTIDE SEQUENCE</scope>
</reference>
<sequence>MMVIGNSSVKRHLNDGKVMLNDGHIVKVIISGNNDGDQVQDECDDEDEISDSMQQILQMPTNMFSTPAPYRRQVTSMNRSHSPDLIFSGIHLASSKRLASENRSNPSTKRRVDHSSFPQKSSQVTTVVSSSDDDEELMNIDDKVSLRRIFHELQNTQTNLRDARSDNRDIHQQLTKLTQKMNHFSSIISVKNNQDLDRYRDSDSKEIFQDEITYEGRNLLEVPARNAGEYARNLLKILFKPHELQSSLLPSQHSKKYSKAELDSERIDLLNDAVRTRYRIVKHYYTSFYKDRIQESLANCVYNEGTRKPRKQAIQQQNGQVYLSLMEKCLLYQSKVLENF</sequence>
<name>A0A815L1N2_9BILA</name>
<evidence type="ECO:0000256" key="1">
    <source>
        <dbReference type="SAM" id="Coils"/>
    </source>
</evidence>
<protein>
    <submittedName>
        <fullName evidence="3">Uncharacterized protein</fullName>
    </submittedName>
</protein>
<dbReference type="Proteomes" id="UP000681722">
    <property type="component" value="Unassembled WGS sequence"/>
</dbReference>
<accession>A0A815L1N2</accession>
<organism evidence="3 5">
    <name type="scientific">Didymodactylos carnosus</name>
    <dbReference type="NCBI Taxonomy" id="1234261"/>
    <lineage>
        <taxon>Eukaryota</taxon>
        <taxon>Metazoa</taxon>
        <taxon>Spiralia</taxon>
        <taxon>Gnathifera</taxon>
        <taxon>Rotifera</taxon>
        <taxon>Eurotatoria</taxon>
        <taxon>Bdelloidea</taxon>
        <taxon>Philodinida</taxon>
        <taxon>Philodinidae</taxon>
        <taxon>Didymodactylos</taxon>
    </lineage>
</organism>
<proteinExistence type="predicted"/>
<keyword evidence="1" id="KW-0175">Coiled coil</keyword>
<dbReference type="EMBL" id="CAJOBC010083081">
    <property type="protein sequence ID" value="CAF4296381.1"/>
    <property type="molecule type" value="Genomic_DNA"/>
</dbReference>
<evidence type="ECO:0000313" key="5">
    <source>
        <dbReference type="Proteomes" id="UP000663829"/>
    </source>
</evidence>
<feature type="region of interest" description="Disordered" evidence="2">
    <location>
        <begin position="96"/>
        <end position="124"/>
    </location>
</feature>
<evidence type="ECO:0000313" key="4">
    <source>
        <dbReference type="EMBL" id="CAF4296381.1"/>
    </source>
</evidence>
<dbReference type="AlphaFoldDB" id="A0A815L1N2"/>
<keyword evidence="5" id="KW-1185">Reference proteome</keyword>
<dbReference type="EMBL" id="CAJNOQ010017657">
    <property type="protein sequence ID" value="CAF1403973.1"/>
    <property type="molecule type" value="Genomic_DNA"/>
</dbReference>
<feature type="coiled-coil region" evidence="1">
    <location>
        <begin position="153"/>
        <end position="180"/>
    </location>
</feature>
<dbReference type="Proteomes" id="UP000663829">
    <property type="component" value="Unassembled WGS sequence"/>
</dbReference>
<comment type="caution">
    <text evidence="3">The sequence shown here is derived from an EMBL/GenBank/DDBJ whole genome shotgun (WGS) entry which is preliminary data.</text>
</comment>
<dbReference type="OrthoDB" id="10045393at2759"/>
<evidence type="ECO:0000313" key="3">
    <source>
        <dbReference type="EMBL" id="CAF1403973.1"/>
    </source>
</evidence>